<dbReference type="GO" id="GO:0030915">
    <property type="term" value="C:Smc5-Smc6 complex"/>
    <property type="evidence" value="ECO:0007669"/>
    <property type="project" value="TreeGrafter"/>
</dbReference>
<comment type="similarity">
    <text evidence="3">Belongs to the SMC family. SMC6 subfamily.</text>
</comment>
<evidence type="ECO:0000313" key="16">
    <source>
        <dbReference type="Proteomes" id="UP000664534"/>
    </source>
</evidence>
<evidence type="ECO:0000256" key="4">
    <source>
        <dbReference type="ARBA" id="ARBA00022454"/>
    </source>
</evidence>
<dbReference type="Pfam" id="PF02463">
    <property type="entry name" value="SMC_N"/>
    <property type="match status" value="1"/>
</dbReference>
<feature type="domain" description="RecF/RecN/SMC N-terminal" evidence="14">
    <location>
        <begin position="85"/>
        <end position="1093"/>
    </location>
</feature>
<feature type="coiled-coil region" evidence="12">
    <location>
        <begin position="696"/>
        <end position="796"/>
    </location>
</feature>
<gene>
    <name evidence="15" type="primary">SMC6</name>
    <name evidence="15" type="ORF">IMSHALPRED_006307</name>
</gene>
<keyword evidence="9" id="KW-0233">DNA recombination</keyword>
<evidence type="ECO:0000256" key="13">
    <source>
        <dbReference type="SAM" id="MobiDB-lite"/>
    </source>
</evidence>
<dbReference type="Gene3D" id="3.40.50.300">
    <property type="entry name" value="P-loop containing nucleotide triphosphate hydrolases"/>
    <property type="match status" value="2"/>
</dbReference>
<evidence type="ECO:0000256" key="6">
    <source>
        <dbReference type="ARBA" id="ARBA00022763"/>
    </source>
</evidence>
<evidence type="ECO:0000256" key="12">
    <source>
        <dbReference type="SAM" id="Coils"/>
    </source>
</evidence>
<dbReference type="AlphaFoldDB" id="A0A8H3IE79"/>
<comment type="caution">
    <text evidence="15">The sequence shown here is derived from an EMBL/GenBank/DDBJ whole genome shotgun (WGS) entry which is preliminary data.</text>
</comment>
<keyword evidence="7" id="KW-0067">ATP-binding</keyword>
<evidence type="ECO:0000256" key="1">
    <source>
        <dbReference type="ARBA" id="ARBA00004123"/>
    </source>
</evidence>
<dbReference type="PANTHER" id="PTHR19306:SF6">
    <property type="entry name" value="STRUCTURAL MAINTENANCE OF CHROMOSOMES PROTEIN 6"/>
    <property type="match status" value="1"/>
</dbReference>
<dbReference type="GO" id="GO:0005634">
    <property type="term" value="C:nucleus"/>
    <property type="evidence" value="ECO:0007669"/>
    <property type="project" value="UniProtKB-SubCell"/>
</dbReference>
<keyword evidence="16" id="KW-1185">Reference proteome</keyword>
<dbReference type="InterPro" id="IPR003395">
    <property type="entry name" value="RecF/RecN/SMC_N"/>
</dbReference>
<feature type="coiled-coil region" evidence="12">
    <location>
        <begin position="853"/>
        <end position="887"/>
    </location>
</feature>
<evidence type="ECO:0000256" key="10">
    <source>
        <dbReference type="ARBA" id="ARBA00023204"/>
    </source>
</evidence>
<evidence type="ECO:0000259" key="14">
    <source>
        <dbReference type="Pfam" id="PF02463"/>
    </source>
</evidence>
<dbReference type="PANTHER" id="PTHR19306">
    <property type="entry name" value="STRUCTURAL MAINTENANCE OF CHROMOSOMES 5,6 SMC5, SMC6"/>
    <property type="match status" value="1"/>
</dbReference>
<dbReference type="SUPFAM" id="SSF57997">
    <property type="entry name" value="Tropomyosin"/>
    <property type="match status" value="1"/>
</dbReference>
<evidence type="ECO:0000256" key="5">
    <source>
        <dbReference type="ARBA" id="ARBA00022741"/>
    </source>
</evidence>
<protein>
    <submittedName>
        <fullName evidence="15">Structural maintenance of chromosomes protein 6</fullName>
    </submittedName>
</protein>
<evidence type="ECO:0000256" key="3">
    <source>
        <dbReference type="ARBA" id="ARBA00006793"/>
    </source>
</evidence>
<dbReference type="GO" id="GO:0000724">
    <property type="term" value="P:double-strand break repair via homologous recombination"/>
    <property type="evidence" value="ECO:0007669"/>
    <property type="project" value="TreeGrafter"/>
</dbReference>
<comment type="subcellular location">
    <subcellularLocation>
        <location evidence="2">Chromosome</location>
    </subcellularLocation>
    <subcellularLocation>
        <location evidence="1">Nucleus</location>
    </subcellularLocation>
</comment>
<evidence type="ECO:0000256" key="8">
    <source>
        <dbReference type="ARBA" id="ARBA00023054"/>
    </source>
</evidence>
<dbReference type="OrthoDB" id="10265785at2759"/>
<dbReference type="SUPFAM" id="SSF52540">
    <property type="entry name" value="P-loop containing nucleoside triphosphate hydrolases"/>
    <property type="match status" value="1"/>
</dbReference>
<keyword evidence="10" id="KW-0234">DNA repair</keyword>
<reference evidence="15" key="1">
    <citation type="submission" date="2021-03" db="EMBL/GenBank/DDBJ databases">
        <authorList>
            <person name="Tagirdzhanova G."/>
        </authorList>
    </citation>
    <scope>NUCLEOTIDE SEQUENCE</scope>
</reference>
<dbReference type="InterPro" id="IPR027417">
    <property type="entry name" value="P-loop_NTPase"/>
</dbReference>
<dbReference type="GO" id="GO:0003697">
    <property type="term" value="F:single-stranded DNA binding"/>
    <property type="evidence" value="ECO:0007669"/>
    <property type="project" value="TreeGrafter"/>
</dbReference>
<name>A0A8H3IE79_9LECA</name>
<dbReference type="GO" id="GO:0005524">
    <property type="term" value="F:ATP binding"/>
    <property type="evidence" value="ECO:0007669"/>
    <property type="project" value="UniProtKB-KW"/>
</dbReference>
<organism evidence="15 16">
    <name type="scientific">Imshaugia aleurites</name>
    <dbReference type="NCBI Taxonomy" id="172621"/>
    <lineage>
        <taxon>Eukaryota</taxon>
        <taxon>Fungi</taxon>
        <taxon>Dikarya</taxon>
        <taxon>Ascomycota</taxon>
        <taxon>Pezizomycotina</taxon>
        <taxon>Lecanoromycetes</taxon>
        <taxon>OSLEUM clade</taxon>
        <taxon>Lecanoromycetidae</taxon>
        <taxon>Lecanorales</taxon>
        <taxon>Lecanorineae</taxon>
        <taxon>Parmeliaceae</taxon>
        <taxon>Imshaugia</taxon>
    </lineage>
</organism>
<evidence type="ECO:0000313" key="15">
    <source>
        <dbReference type="EMBL" id="CAF9924802.1"/>
    </source>
</evidence>
<keyword evidence="4" id="KW-0158">Chromosome</keyword>
<feature type="region of interest" description="Disordered" evidence="13">
    <location>
        <begin position="462"/>
        <end position="488"/>
    </location>
</feature>
<feature type="coiled-coil region" evidence="12">
    <location>
        <begin position="928"/>
        <end position="962"/>
    </location>
</feature>
<dbReference type="Proteomes" id="UP000664534">
    <property type="component" value="Unassembled WGS sequence"/>
</dbReference>
<feature type="compositionally biased region" description="Basic and acidic residues" evidence="13">
    <location>
        <begin position="471"/>
        <end position="488"/>
    </location>
</feature>
<dbReference type="EMBL" id="CAJPDT010000037">
    <property type="protein sequence ID" value="CAF9924802.1"/>
    <property type="molecule type" value="Genomic_DNA"/>
</dbReference>
<keyword evidence="11" id="KW-0539">Nucleus</keyword>
<evidence type="ECO:0000256" key="7">
    <source>
        <dbReference type="ARBA" id="ARBA00022840"/>
    </source>
</evidence>
<evidence type="ECO:0000256" key="11">
    <source>
        <dbReference type="ARBA" id="ARBA00023242"/>
    </source>
</evidence>
<evidence type="ECO:0000256" key="2">
    <source>
        <dbReference type="ARBA" id="ARBA00004286"/>
    </source>
</evidence>
<evidence type="ECO:0000256" key="9">
    <source>
        <dbReference type="ARBA" id="ARBA00023172"/>
    </source>
</evidence>
<accession>A0A8H3IE79</accession>
<sequence length="1124" mass="126970">MAAMKRQRLITDDGDTEVIEVESAQSSLQQVSRKKPRVSYEELEDVVSDEASDEASDEELLEVQATQLRNKKQLDNEPADNGILETVTCTNFMCHGYLEISLGPLINFIIGHNGSGKSAVLTAITICLGGKATATNRGQSLKSFIKEGEESSTLSVKIKNGGDSAYQQEVYGEAIIVERHFSRSGGSSFKLKSSTGRLISTRKGDLEEICDYFALQIDNPMNVLTQDMARQFLNNSTPYDKYKFFMKGTQLEHLDGDYLIVEQNLDTIDQDLWKKQEDLKVFEDRAQKAKNLLELSERQDTLRARIQHLGEMMAWVQVEEQEGRLAGFDRKLSRTDEKIAAAEMKAGGLSQAFSQTEQAYENANRALEGTRNTLEPLQEEKDQMKAEFDKLKAEALTLHAEQRQISEEIKAADERIKKAESAVREEHQRLSDADGGSHDLRRAEIEEKRAEASAAKARFQDHQNELPTLENNRHRAEKEHRESQAPVKDKKIEVQNCEERLGSLIRDRGQQQQAYPANMSRLLTAIRQDDGFQQRPVGPIANHVRLLKPLWSSILEKSFGGALDSFIVTSKDDQLRLSGIMQRVGCQCSVFIGNNTAIDTTDKEPDSRFDTVLRVLEFDNDLARKQLIIGQSIDQSILIQDRGDAIDAMNGARLQNVKQCFTLVNKTGAGLRLGSGYGGGLSQSSVAAFRGPPRMKTDLEYQINSQRDLLQSLRAELNQLERTSQEKQKYLTRCEQAIVKNKRDAQHLKVEMQQADNIVDELEDALDQDAVEEGRLDVLKNQLKEANEEKGTHEASYEESIIAKDKHKELLKASRDEMASKDVIIEDAKAKFLKAESRAAKCANQRSSALRDKNAAFELVESEKLEREQIERERDEESQRVDEFTRKANEFCPRVPVDEGETGDSIDLKLVKLDKDLKEADRRLGGSRQQISADAVRVINALNQAKEEVESIEELAQLLKHTLVNRKDRWRRFQKHITSRARVQFFYLLSERGFRGKLLANHKEKKLDLIVEPDGNVIRAKGRDTKGLSGGEKSFSTICLLLSMWEAMGAPIRCLDEFDVFMDSVNRDVSMEMMIKFARGSRGKQFILITPQSMSKVSPADLDVKVVKMRDPERGQTQLSFPAT</sequence>
<keyword evidence="6" id="KW-0227">DNA damage</keyword>
<keyword evidence="8 12" id="KW-0175">Coiled coil</keyword>
<proteinExistence type="inferred from homology"/>
<keyword evidence="5" id="KW-0547">Nucleotide-binding</keyword>
<feature type="region of interest" description="Disordered" evidence="13">
    <location>
        <begin position="420"/>
        <end position="439"/>
    </location>
</feature>
<dbReference type="GO" id="GO:0035861">
    <property type="term" value="C:site of double-strand break"/>
    <property type="evidence" value="ECO:0007669"/>
    <property type="project" value="TreeGrafter"/>
</dbReference>
<dbReference type="GO" id="GO:0003684">
    <property type="term" value="F:damaged DNA binding"/>
    <property type="evidence" value="ECO:0007669"/>
    <property type="project" value="TreeGrafter"/>
</dbReference>